<keyword evidence="3" id="KW-1003">Cell membrane</keyword>
<feature type="transmembrane region" description="Helical" evidence="7">
    <location>
        <begin position="53"/>
        <end position="74"/>
    </location>
</feature>
<feature type="transmembrane region" description="Helical" evidence="7">
    <location>
        <begin position="315"/>
        <end position="336"/>
    </location>
</feature>
<feature type="transmembrane region" description="Helical" evidence="7">
    <location>
        <begin position="218"/>
        <end position="238"/>
    </location>
</feature>
<dbReference type="InterPro" id="IPR011701">
    <property type="entry name" value="MFS"/>
</dbReference>
<keyword evidence="2" id="KW-0813">Transport</keyword>
<dbReference type="Pfam" id="PF07690">
    <property type="entry name" value="MFS_1"/>
    <property type="match status" value="2"/>
</dbReference>
<dbReference type="STRING" id="417373.GCA_001570685_01392"/>
<comment type="subcellular location">
    <subcellularLocation>
        <location evidence="1">Cell membrane</location>
        <topology evidence="1">Multi-pass membrane protein</topology>
    </subcellularLocation>
</comment>
<dbReference type="Proteomes" id="UP000051084">
    <property type="component" value="Unassembled WGS sequence"/>
</dbReference>
<evidence type="ECO:0000256" key="3">
    <source>
        <dbReference type="ARBA" id="ARBA00022475"/>
    </source>
</evidence>
<dbReference type="InterPro" id="IPR036259">
    <property type="entry name" value="MFS_trans_sf"/>
</dbReference>
<dbReference type="SUPFAM" id="SSF103473">
    <property type="entry name" value="MFS general substrate transporter"/>
    <property type="match status" value="1"/>
</dbReference>
<feature type="transmembrane region" description="Helical" evidence="7">
    <location>
        <begin position="376"/>
        <end position="396"/>
    </location>
</feature>
<organism evidence="9 10">
    <name type="scientific">Limosilactobacillus equigenerosi DSM 18793 = JCM 14505</name>
    <dbReference type="NCBI Taxonomy" id="1423742"/>
    <lineage>
        <taxon>Bacteria</taxon>
        <taxon>Bacillati</taxon>
        <taxon>Bacillota</taxon>
        <taxon>Bacilli</taxon>
        <taxon>Lactobacillales</taxon>
        <taxon>Lactobacillaceae</taxon>
        <taxon>Limosilactobacillus</taxon>
    </lineage>
</organism>
<feature type="transmembrane region" description="Helical" evidence="7">
    <location>
        <begin position="289"/>
        <end position="309"/>
    </location>
</feature>
<sequence>MTTTTTDLPRSWRQTFIVLWLGCFITGMGFSMTMPFISLFINELGHFSHFQLNLYSGLAFAMTFISQALISPYWGALADQKGRKLMCLRAAGVMAITIFATGLSTNVWMIITLRFIQGIFSGYISNATALMAGETPHNRSGRVMTAMMTAGVTGNLIGPLLGGTLSGWFGYRIPFFITGGLMFLVFILTATLVTEHFTPITKATMKPMREIIDELPNVRLIGVMFITTMIIQASVMSINPIVSLYVKQLMHNHGNISFVAGVVAATPGLGTLIASSRVGRTMDHLGPQIVLLTGLAVATVLFIPMVFVTNPWQLAFWRFLLGLANAALTPAVQTILTLDTPADAFGRIFSYNQSFQASGAVLGSIVGSVISGAFSYEMVFIVTGLTLLVTLILVFVTRSKNDPNLTPNN</sequence>
<dbReference type="EMBL" id="AZGC01000030">
    <property type="protein sequence ID" value="KRL94659.1"/>
    <property type="molecule type" value="Genomic_DNA"/>
</dbReference>
<dbReference type="PANTHER" id="PTHR43414">
    <property type="entry name" value="MULTIDRUG RESISTANCE PROTEIN MDTG"/>
    <property type="match status" value="1"/>
</dbReference>
<comment type="caution">
    <text evidence="9">The sequence shown here is derived from an EMBL/GenBank/DDBJ whole genome shotgun (WGS) entry which is preliminary data.</text>
</comment>
<evidence type="ECO:0000256" key="4">
    <source>
        <dbReference type="ARBA" id="ARBA00022692"/>
    </source>
</evidence>
<dbReference type="GO" id="GO:0005886">
    <property type="term" value="C:plasma membrane"/>
    <property type="evidence" value="ECO:0007669"/>
    <property type="project" value="UniProtKB-SubCell"/>
</dbReference>
<feature type="transmembrane region" description="Helical" evidence="7">
    <location>
        <begin position="16"/>
        <end position="41"/>
    </location>
</feature>
<evidence type="ECO:0000256" key="2">
    <source>
        <dbReference type="ARBA" id="ARBA00022448"/>
    </source>
</evidence>
<evidence type="ECO:0000256" key="7">
    <source>
        <dbReference type="SAM" id="Phobius"/>
    </source>
</evidence>
<protein>
    <submittedName>
        <fullName evidence="9">MFS family major facilitator transporter</fullName>
    </submittedName>
</protein>
<keyword evidence="6 7" id="KW-0472">Membrane</keyword>
<feature type="transmembrane region" description="Helical" evidence="7">
    <location>
        <begin position="86"/>
        <end position="109"/>
    </location>
</feature>
<name>A0A0R1UT70_9LACO</name>
<dbReference type="GO" id="GO:0022857">
    <property type="term" value="F:transmembrane transporter activity"/>
    <property type="evidence" value="ECO:0007669"/>
    <property type="project" value="InterPro"/>
</dbReference>
<dbReference type="Gene3D" id="1.20.1250.20">
    <property type="entry name" value="MFS general substrate transporter like domains"/>
    <property type="match status" value="2"/>
</dbReference>
<feature type="transmembrane region" description="Helical" evidence="7">
    <location>
        <begin position="175"/>
        <end position="197"/>
    </location>
</feature>
<dbReference type="PROSITE" id="PS50850">
    <property type="entry name" value="MFS"/>
    <property type="match status" value="1"/>
</dbReference>
<reference evidence="9 10" key="1">
    <citation type="journal article" date="2015" name="Genome Announc.">
        <title>Expanding the biotechnology potential of lactobacilli through comparative genomics of 213 strains and associated genera.</title>
        <authorList>
            <person name="Sun Z."/>
            <person name="Harris H.M."/>
            <person name="McCann A."/>
            <person name="Guo C."/>
            <person name="Argimon S."/>
            <person name="Zhang W."/>
            <person name="Yang X."/>
            <person name="Jeffery I.B."/>
            <person name="Cooney J.C."/>
            <person name="Kagawa T.F."/>
            <person name="Liu W."/>
            <person name="Song Y."/>
            <person name="Salvetti E."/>
            <person name="Wrobel A."/>
            <person name="Rasinkangas P."/>
            <person name="Parkhill J."/>
            <person name="Rea M.C."/>
            <person name="O'Sullivan O."/>
            <person name="Ritari J."/>
            <person name="Douillard F.P."/>
            <person name="Paul Ross R."/>
            <person name="Yang R."/>
            <person name="Briner A.E."/>
            <person name="Felis G.E."/>
            <person name="de Vos W.M."/>
            <person name="Barrangou R."/>
            <person name="Klaenhammer T.R."/>
            <person name="Caufield P.W."/>
            <person name="Cui Y."/>
            <person name="Zhang H."/>
            <person name="O'Toole P.W."/>
        </authorList>
    </citation>
    <scope>NUCLEOTIDE SEQUENCE [LARGE SCALE GENOMIC DNA]</scope>
    <source>
        <strain evidence="9 10">DSM 18793</strain>
    </source>
</reference>
<keyword evidence="10" id="KW-1185">Reference proteome</keyword>
<proteinExistence type="predicted"/>
<dbReference type="PANTHER" id="PTHR43414:SF6">
    <property type="entry name" value="MULTIDRUG RESISTANCE PROTEIN MDTG"/>
    <property type="match status" value="1"/>
</dbReference>
<dbReference type="RefSeq" id="WP_056995589.1">
    <property type="nucleotide sequence ID" value="NZ_AZGC01000030.1"/>
</dbReference>
<feature type="transmembrane region" description="Helical" evidence="7">
    <location>
        <begin position="145"/>
        <end position="169"/>
    </location>
</feature>
<evidence type="ECO:0000259" key="8">
    <source>
        <dbReference type="PROSITE" id="PS50850"/>
    </source>
</evidence>
<evidence type="ECO:0000313" key="9">
    <source>
        <dbReference type="EMBL" id="KRL94659.1"/>
    </source>
</evidence>
<accession>A0A0R1UT70</accession>
<dbReference type="AlphaFoldDB" id="A0A0R1UT70"/>
<keyword evidence="4 7" id="KW-0812">Transmembrane</keyword>
<evidence type="ECO:0000256" key="5">
    <source>
        <dbReference type="ARBA" id="ARBA00022989"/>
    </source>
</evidence>
<keyword evidence="5 7" id="KW-1133">Transmembrane helix</keyword>
<evidence type="ECO:0000313" key="10">
    <source>
        <dbReference type="Proteomes" id="UP000051084"/>
    </source>
</evidence>
<feature type="domain" description="Major facilitator superfamily (MFS) profile" evidence="8">
    <location>
        <begin position="15"/>
        <end position="402"/>
    </location>
</feature>
<dbReference type="InterPro" id="IPR020846">
    <property type="entry name" value="MFS_dom"/>
</dbReference>
<evidence type="ECO:0000256" key="1">
    <source>
        <dbReference type="ARBA" id="ARBA00004651"/>
    </source>
</evidence>
<feature type="transmembrane region" description="Helical" evidence="7">
    <location>
        <begin position="258"/>
        <end position="277"/>
    </location>
</feature>
<dbReference type="OrthoDB" id="65739at2"/>
<dbReference type="PATRIC" id="fig|1423742.4.peg.1322"/>
<gene>
    <name evidence="9" type="ORF">FC21_GL001275</name>
</gene>
<evidence type="ECO:0000256" key="6">
    <source>
        <dbReference type="ARBA" id="ARBA00023136"/>
    </source>
</evidence>